<feature type="non-terminal residue" evidence="4">
    <location>
        <position position="380"/>
    </location>
</feature>
<evidence type="ECO:0000256" key="1">
    <source>
        <dbReference type="ARBA" id="ARBA00022737"/>
    </source>
</evidence>
<evidence type="ECO:0000313" key="4">
    <source>
        <dbReference type="EMBL" id="OQR95923.1"/>
    </source>
</evidence>
<protein>
    <submittedName>
        <fullName evidence="4">Uncharacterized protein</fullName>
    </submittedName>
</protein>
<accession>A0A1V9ZD57</accession>
<dbReference type="Gene3D" id="1.25.40.20">
    <property type="entry name" value="Ankyrin repeat-containing domain"/>
    <property type="match status" value="4"/>
</dbReference>
<dbReference type="EMBL" id="JNBS01002007">
    <property type="protein sequence ID" value="OQR95923.1"/>
    <property type="molecule type" value="Genomic_DNA"/>
</dbReference>
<dbReference type="PRINTS" id="PR01415">
    <property type="entry name" value="ANKYRIN"/>
</dbReference>
<reference evidence="4 5" key="1">
    <citation type="journal article" date="2014" name="Genome Biol. Evol.">
        <title>The secreted proteins of Achlya hypogyna and Thraustotheca clavata identify the ancestral oomycete secretome and reveal gene acquisitions by horizontal gene transfer.</title>
        <authorList>
            <person name="Misner I."/>
            <person name="Blouin N."/>
            <person name="Leonard G."/>
            <person name="Richards T.A."/>
            <person name="Lane C.E."/>
        </authorList>
    </citation>
    <scope>NUCLEOTIDE SEQUENCE [LARGE SCALE GENOMIC DNA]</scope>
    <source>
        <strain evidence="4 5">ATCC 34112</strain>
    </source>
</reference>
<dbReference type="AlphaFoldDB" id="A0A1V9ZD57"/>
<evidence type="ECO:0000256" key="3">
    <source>
        <dbReference type="PROSITE-ProRule" id="PRU00023"/>
    </source>
</evidence>
<feature type="repeat" description="ANK" evidence="3">
    <location>
        <begin position="114"/>
        <end position="146"/>
    </location>
</feature>
<keyword evidence="1" id="KW-0677">Repeat</keyword>
<feature type="repeat" description="ANK" evidence="3">
    <location>
        <begin position="1"/>
        <end position="32"/>
    </location>
</feature>
<dbReference type="Pfam" id="PF12796">
    <property type="entry name" value="Ank_2"/>
    <property type="match status" value="3"/>
</dbReference>
<organism evidence="4 5">
    <name type="scientific">Thraustotheca clavata</name>
    <dbReference type="NCBI Taxonomy" id="74557"/>
    <lineage>
        <taxon>Eukaryota</taxon>
        <taxon>Sar</taxon>
        <taxon>Stramenopiles</taxon>
        <taxon>Oomycota</taxon>
        <taxon>Saprolegniomycetes</taxon>
        <taxon>Saprolegniales</taxon>
        <taxon>Achlyaceae</taxon>
        <taxon>Thraustotheca</taxon>
    </lineage>
</organism>
<keyword evidence="5" id="KW-1185">Reference proteome</keyword>
<evidence type="ECO:0000256" key="2">
    <source>
        <dbReference type="ARBA" id="ARBA00023043"/>
    </source>
</evidence>
<dbReference type="InterPro" id="IPR002110">
    <property type="entry name" value="Ankyrin_rpt"/>
</dbReference>
<dbReference type="PROSITE" id="PS50297">
    <property type="entry name" value="ANK_REP_REGION"/>
    <property type="match status" value="6"/>
</dbReference>
<dbReference type="Pfam" id="PF00023">
    <property type="entry name" value="Ank"/>
    <property type="match status" value="2"/>
</dbReference>
<evidence type="ECO:0000313" key="5">
    <source>
        <dbReference type="Proteomes" id="UP000243217"/>
    </source>
</evidence>
<feature type="repeat" description="ANK" evidence="3">
    <location>
        <begin position="248"/>
        <end position="280"/>
    </location>
</feature>
<sequence>WRCTLFSASKNGHNNIVNLLLGAGANVHQVNNILISASANVHQANKDGDTPLHCAFMNGRDNIVSILLARPKFNSEMAIIFAQKGDTALHVSARANIASILISAGANIHQTNDDGDTPLHGASGTGQKDVVSQLLSGGVDLFETNRVHFRNSFVLTIKMETHHSILRSKRKDMVKFLTSKRSNVNTASDNGDTPIVVAIKNADQSIEQILLNTGANVNQVDEYGKSILFVAAENCHHCIVSMLLFLGYGRTPIYIAAQKNHKNVVSLLISANADKMKANKEREADLDAAIRYGHNDVKAVLVSNPVNMIYKDKNGDTPLYVAAKHGYNDIVLMLLSREANVNQTNDFGKTRLFIASWNGHNEVVLTLIRAGADSNQSKWI</sequence>
<dbReference type="Proteomes" id="UP000243217">
    <property type="component" value="Unassembled WGS sequence"/>
</dbReference>
<feature type="repeat" description="ANK" evidence="3">
    <location>
        <begin position="47"/>
        <end position="68"/>
    </location>
</feature>
<dbReference type="SMART" id="SM00248">
    <property type="entry name" value="ANK"/>
    <property type="match status" value="9"/>
</dbReference>
<feature type="repeat" description="ANK" evidence="3">
    <location>
        <begin position="190"/>
        <end position="222"/>
    </location>
</feature>
<gene>
    <name evidence="4" type="ORF">THRCLA_07458</name>
</gene>
<name>A0A1V9ZD57_9STRA</name>
<comment type="caution">
    <text evidence="4">The sequence shown here is derived from an EMBL/GenBank/DDBJ whole genome shotgun (WGS) entry which is preliminary data.</text>
</comment>
<dbReference type="InterPro" id="IPR051165">
    <property type="entry name" value="Multifunctional_ANK_Repeat"/>
</dbReference>
<dbReference type="InterPro" id="IPR036770">
    <property type="entry name" value="Ankyrin_rpt-contain_sf"/>
</dbReference>
<dbReference type="PANTHER" id="PTHR24123">
    <property type="entry name" value="ANKYRIN REPEAT-CONTAINING"/>
    <property type="match status" value="1"/>
</dbReference>
<feature type="repeat" description="ANK" evidence="3">
    <location>
        <begin position="347"/>
        <end position="379"/>
    </location>
</feature>
<dbReference type="PROSITE" id="PS50088">
    <property type="entry name" value="ANK_REPEAT"/>
    <property type="match status" value="7"/>
</dbReference>
<feature type="non-terminal residue" evidence="4">
    <location>
        <position position="1"/>
    </location>
</feature>
<dbReference type="PANTHER" id="PTHR24123:SF33">
    <property type="entry name" value="PROTEIN HOS4"/>
    <property type="match status" value="1"/>
</dbReference>
<dbReference type="SUPFAM" id="SSF48403">
    <property type="entry name" value="Ankyrin repeat"/>
    <property type="match status" value="2"/>
</dbReference>
<keyword evidence="2 3" id="KW-0040">ANK repeat</keyword>
<dbReference type="STRING" id="74557.A0A1V9ZD57"/>
<feature type="repeat" description="ANK" evidence="3">
    <location>
        <begin position="314"/>
        <end position="346"/>
    </location>
</feature>
<proteinExistence type="predicted"/>
<dbReference type="OrthoDB" id="5130968at2759"/>